<proteinExistence type="predicted"/>
<evidence type="ECO:0000313" key="2">
    <source>
        <dbReference type="Proteomes" id="UP000297149"/>
    </source>
</evidence>
<keyword evidence="2" id="KW-1185">Reference proteome</keyword>
<protein>
    <submittedName>
        <fullName evidence="1">Uncharacterized protein</fullName>
    </submittedName>
</protein>
<reference evidence="2" key="1">
    <citation type="submission" date="2019-02" db="EMBL/GenBank/DDBJ databases">
        <title>Isolation and identification of novel species under the genus Muribaculum.</title>
        <authorList>
            <person name="Miyake S."/>
            <person name="Ding Y."/>
            <person name="Low A."/>
            <person name="Soh M."/>
            <person name="Seedorf H."/>
        </authorList>
    </citation>
    <scope>NUCLEOTIDE SEQUENCE [LARGE SCALE GENOMIC DNA]</scope>
    <source>
        <strain evidence="2">H5</strain>
    </source>
</reference>
<name>A0A4P7VZJ2_9BACT</name>
<dbReference type="Proteomes" id="UP000297149">
    <property type="component" value="Chromosome"/>
</dbReference>
<accession>A0A4P7VZJ2</accession>
<dbReference type="AlphaFoldDB" id="A0A4P7VZJ2"/>
<evidence type="ECO:0000313" key="1">
    <source>
        <dbReference type="EMBL" id="QCD40877.1"/>
    </source>
</evidence>
<dbReference type="RefSeq" id="WP_123613248.1">
    <property type="nucleotide sequence ID" value="NZ_CP039396.1"/>
</dbReference>
<dbReference type="KEGG" id="ddb:E7747_00230"/>
<gene>
    <name evidence="1" type="ORF">E7747_00230</name>
</gene>
<organism evidence="1 2">
    <name type="scientific">Duncaniella dubosii</name>
    <dbReference type="NCBI Taxonomy" id="2518971"/>
    <lineage>
        <taxon>Bacteria</taxon>
        <taxon>Pseudomonadati</taxon>
        <taxon>Bacteroidota</taxon>
        <taxon>Bacteroidia</taxon>
        <taxon>Bacteroidales</taxon>
        <taxon>Muribaculaceae</taxon>
        <taxon>Duncaniella</taxon>
    </lineage>
</organism>
<sequence>MENIKLTDNISERLARGMELAVEKCLIDKVVKGQSVVYAHDDGSVYTMSAKDALDHFLAEAAREARK</sequence>
<dbReference type="EMBL" id="CP039396">
    <property type="protein sequence ID" value="QCD40877.1"/>
    <property type="molecule type" value="Genomic_DNA"/>
</dbReference>